<gene>
    <name evidence="2" type="ORF">IAD41_08955</name>
</gene>
<protein>
    <submittedName>
        <fullName evidence="2">Type II secretion system protein</fullName>
    </submittedName>
</protein>
<organism evidence="2 3">
    <name type="scientific">Candidatus Scatenecus faecavium</name>
    <dbReference type="NCBI Taxonomy" id="2840915"/>
    <lineage>
        <taxon>Bacteria</taxon>
        <taxon>Candidatus Scatenecus</taxon>
    </lineage>
</organism>
<dbReference type="EMBL" id="DVJO01000192">
    <property type="protein sequence ID" value="HIS83715.1"/>
    <property type="molecule type" value="Genomic_DNA"/>
</dbReference>
<sequence>MMLKLRKSRYGFTLAETLITLGIIGIVAAITLPQLIGAWKDKQFKTAYKKAYSDINQAFQEAIFNQELTRDSALSEEYTAQEMDIMKNKFIMIADCLDKKIDTCWAKGETIGGQNGTGYPCNNQSTCFTDISGRNWCTYYFHENIFVVDTNGFKSPNRFGKDRWYFVPVNKNNQRSNLASEYTGIGLFIRQDAKSKTGWCHYPPCNFQSWLLD</sequence>
<dbReference type="Pfam" id="PF07963">
    <property type="entry name" value="N_methyl"/>
    <property type="match status" value="1"/>
</dbReference>
<dbReference type="AlphaFoldDB" id="A0A9D1FXE0"/>
<accession>A0A9D1FXE0</accession>
<dbReference type="InterPro" id="IPR045584">
    <property type="entry name" value="Pilin-like"/>
</dbReference>
<reference evidence="2" key="2">
    <citation type="journal article" date="2021" name="PeerJ">
        <title>Extensive microbial diversity within the chicken gut microbiome revealed by metagenomics and culture.</title>
        <authorList>
            <person name="Gilroy R."/>
            <person name="Ravi A."/>
            <person name="Getino M."/>
            <person name="Pursley I."/>
            <person name="Horton D.L."/>
            <person name="Alikhan N.F."/>
            <person name="Baker D."/>
            <person name="Gharbi K."/>
            <person name="Hall N."/>
            <person name="Watson M."/>
            <person name="Adriaenssens E.M."/>
            <person name="Foster-Nyarko E."/>
            <person name="Jarju S."/>
            <person name="Secka A."/>
            <person name="Antonio M."/>
            <person name="Oren A."/>
            <person name="Chaudhuri R.R."/>
            <person name="La Ragione R."/>
            <person name="Hildebrand F."/>
            <person name="Pallen M.J."/>
        </authorList>
    </citation>
    <scope>NUCLEOTIDE SEQUENCE</scope>
    <source>
        <strain evidence="2">CHK152-2994</strain>
    </source>
</reference>
<dbReference type="Proteomes" id="UP000824139">
    <property type="component" value="Unassembled WGS sequence"/>
</dbReference>
<dbReference type="NCBIfam" id="TIGR02532">
    <property type="entry name" value="IV_pilin_GFxxxE"/>
    <property type="match status" value="1"/>
</dbReference>
<keyword evidence="1" id="KW-1133">Transmembrane helix</keyword>
<keyword evidence="1" id="KW-0812">Transmembrane</keyword>
<dbReference type="Gene3D" id="3.30.700.10">
    <property type="entry name" value="Glycoprotein, Type 4 Pilin"/>
    <property type="match status" value="1"/>
</dbReference>
<evidence type="ECO:0000313" key="3">
    <source>
        <dbReference type="Proteomes" id="UP000824139"/>
    </source>
</evidence>
<keyword evidence="1" id="KW-0472">Membrane</keyword>
<reference evidence="2" key="1">
    <citation type="submission" date="2020-10" db="EMBL/GenBank/DDBJ databases">
        <authorList>
            <person name="Gilroy R."/>
        </authorList>
    </citation>
    <scope>NUCLEOTIDE SEQUENCE</scope>
    <source>
        <strain evidence="2">CHK152-2994</strain>
    </source>
</reference>
<dbReference type="InterPro" id="IPR012902">
    <property type="entry name" value="N_methyl_site"/>
</dbReference>
<evidence type="ECO:0000313" key="2">
    <source>
        <dbReference type="EMBL" id="HIS83715.1"/>
    </source>
</evidence>
<name>A0A9D1FXE0_9BACT</name>
<proteinExistence type="predicted"/>
<evidence type="ECO:0000256" key="1">
    <source>
        <dbReference type="SAM" id="Phobius"/>
    </source>
</evidence>
<feature type="transmembrane region" description="Helical" evidence="1">
    <location>
        <begin position="12"/>
        <end position="36"/>
    </location>
</feature>
<comment type="caution">
    <text evidence="2">The sequence shown here is derived from an EMBL/GenBank/DDBJ whole genome shotgun (WGS) entry which is preliminary data.</text>
</comment>
<dbReference type="SUPFAM" id="SSF54523">
    <property type="entry name" value="Pili subunits"/>
    <property type="match status" value="1"/>
</dbReference>